<evidence type="ECO:0000313" key="3">
    <source>
        <dbReference type="EMBL" id="ASN24886.1"/>
    </source>
</evidence>
<keyword evidence="2" id="KW-0472">Membrane</keyword>
<proteinExistence type="predicted"/>
<keyword evidence="2" id="KW-1133">Transmembrane helix</keyword>
<evidence type="ECO:0000256" key="1">
    <source>
        <dbReference type="SAM" id="MobiDB-lite"/>
    </source>
</evidence>
<dbReference type="KEGG" id="splu:LK06_012335"/>
<organism evidence="3 4">
    <name type="scientific">Streptomyces pluripotens</name>
    <dbReference type="NCBI Taxonomy" id="1355015"/>
    <lineage>
        <taxon>Bacteria</taxon>
        <taxon>Bacillati</taxon>
        <taxon>Actinomycetota</taxon>
        <taxon>Actinomycetes</taxon>
        <taxon>Kitasatosporales</taxon>
        <taxon>Streptomycetaceae</taxon>
        <taxon>Streptomyces</taxon>
    </lineage>
</organism>
<dbReference type="EMBL" id="CP022433">
    <property type="protein sequence ID" value="ASN24886.1"/>
    <property type="molecule type" value="Genomic_DNA"/>
</dbReference>
<reference evidence="3 4" key="1">
    <citation type="submission" date="2017-07" db="EMBL/GenBank/DDBJ databases">
        <title>Genome sequence of Streptomyces pluripotens MUSC 137T.</title>
        <authorList>
            <person name="Ser H.-L."/>
            <person name="Lee L.-H."/>
        </authorList>
    </citation>
    <scope>NUCLEOTIDE SEQUENCE [LARGE SCALE GENOMIC DNA]</scope>
    <source>
        <strain evidence="3 4">MUSC 137</strain>
    </source>
</reference>
<evidence type="ECO:0000313" key="4">
    <source>
        <dbReference type="Proteomes" id="UP000031501"/>
    </source>
</evidence>
<feature type="region of interest" description="Disordered" evidence="1">
    <location>
        <begin position="149"/>
        <end position="168"/>
    </location>
</feature>
<feature type="region of interest" description="Disordered" evidence="1">
    <location>
        <begin position="73"/>
        <end position="124"/>
    </location>
</feature>
<dbReference type="Proteomes" id="UP000031501">
    <property type="component" value="Chromosome"/>
</dbReference>
<keyword evidence="2" id="KW-0812">Transmembrane</keyword>
<evidence type="ECO:0000256" key="2">
    <source>
        <dbReference type="SAM" id="Phobius"/>
    </source>
</evidence>
<dbReference type="RefSeq" id="WP_043432829.1">
    <property type="nucleotide sequence ID" value="NZ_CP021080.1"/>
</dbReference>
<dbReference type="AlphaFoldDB" id="A0A221NYJ7"/>
<gene>
    <name evidence="3" type="ORF">LK07_13465</name>
</gene>
<sequence length="168" mass="17992">MLYGDRSPLSHDMAPELACLDGTFSVLQWSGGRLWFKVVYSLTITSAFAALVGRRTRTMSVLLMTGVLALENRNPPVSDGVPAHGARRGHPDDIRDQVPGQSAADQGGDGRGPAPTGQLTAPDRAVEERVPICRGPSVADGAAQVWTKPLPARRPPRKLPSWSWSCGI</sequence>
<dbReference type="STRING" id="1355015.LK06_012335"/>
<keyword evidence="4" id="KW-1185">Reference proteome</keyword>
<accession>A0A221NYJ7</accession>
<feature type="transmembrane region" description="Helical" evidence="2">
    <location>
        <begin position="34"/>
        <end position="53"/>
    </location>
</feature>
<name>A0A221NYJ7_9ACTN</name>
<protein>
    <submittedName>
        <fullName evidence="3">Uncharacterized protein</fullName>
    </submittedName>
</protein>